<dbReference type="SUPFAM" id="SSF52029">
    <property type="entry name" value="GroEL apical domain-like"/>
    <property type="match status" value="1"/>
</dbReference>
<organism evidence="9 10">
    <name type="scientific">Candidatus Falkowbacteria bacterium RIFOXYA2_FULL_47_19</name>
    <dbReference type="NCBI Taxonomy" id="1797994"/>
    <lineage>
        <taxon>Bacteria</taxon>
        <taxon>Candidatus Falkowiibacteriota</taxon>
    </lineage>
</organism>
<evidence type="ECO:0000256" key="2">
    <source>
        <dbReference type="ARBA" id="ARBA00022741"/>
    </source>
</evidence>
<evidence type="ECO:0000256" key="5">
    <source>
        <dbReference type="ARBA" id="ARBA00023235"/>
    </source>
</evidence>
<dbReference type="NCBIfam" id="TIGR02348">
    <property type="entry name" value="GroEL"/>
    <property type="match status" value="1"/>
</dbReference>
<dbReference type="HAMAP" id="MF_00600">
    <property type="entry name" value="CH60"/>
    <property type="match status" value="1"/>
</dbReference>
<keyword evidence="2 6" id="KW-0547">Nucleotide-binding</keyword>
<sequence length="554" mass="58958">MAKQIIYGEKARQALKKGVDQLADAVKVTLGPKGRNVVIDKSYGAPTITKDGVSVAKEIELEDKFENMGAEMVKEVASKTNDVAGDGTTTATILAQAMIGEGLKLVASGVSPIDIRNEIEKKVKEIVANLKKMSKSISTKEEIAQVASISANDKEIGAKIAEAIDKVGKDAPVTVEEGQSFGVEVEVVEGMEFDKGYVSHYMVTDAEHMKSEYNDPYILLTDKKIASIQEILPLLEKMAQSGRKDLVIIAEEIEGEALATFVVNKLRGTFNVLGIKAPGFGDRRKAMLDDIAVLTGARVISEEVGLKLENAEISDLGRARKVEATKDNTRIVDGKGETDKIKARVEQLKKEIAASDSDYDKEKLQERLAKLSGGVAIIKVGAATEAEMKEKKDRIEDALHATRAAIEEGVVPGGGLALAQAGNAFEELTDKKADGPGVKIVDAAILEPIRQIAANAGKDGSLILYNIIRENKKKNANVGYNAAADKFENMIEAGIVDPTKVVRSALENAASAAIMFLTTEAVIADKPEEKNSCGSHGGGMPSGMGGMGGGMGMM</sequence>
<dbReference type="AlphaFoldDB" id="A0A1F5SKR9"/>
<comment type="subcellular location">
    <subcellularLocation>
        <location evidence="6">Cytoplasm</location>
    </subcellularLocation>
</comment>
<dbReference type="EMBL" id="MFGB01000010">
    <property type="protein sequence ID" value="OGF27053.1"/>
    <property type="molecule type" value="Genomic_DNA"/>
</dbReference>
<dbReference type="InterPro" id="IPR027410">
    <property type="entry name" value="TCP-1-like_intermed_sf"/>
</dbReference>
<dbReference type="NCBIfam" id="NF000592">
    <property type="entry name" value="PRK00013.1"/>
    <property type="match status" value="1"/>
</dbReference>
<evidence type="ECO:0000313" key="9">
    <source>
        <dbReference type="EMBL" id="OGF27053.1"/>
    </source>
</evidence>
<keyword evidence="4 6" id="KW-0143">Chaperone</keyword>
<dbReference type="InterPro" id="IPR027413">
    <property type="entry name" value="GROEL-like_equatorial_sf"/>
</dbReference>
<dbReference type="Proteomes" id="UP000178367">
    <property type="component" value="Unassembled WGS sequence"/>
</dbReference>
<dbReference type="InterPro" id="IPR002423">
    <property type="entry name" value="Cpn60/GroEL/TCP-1"/>
</dbReference>
<dbReference type="STRING" id="1797994.A2227_04145"/>
<dbReference type="GO" id="GO:0042026">
    <property type="term" value="P:protein refolding"/>
    <property type="evidence" value="ECO:0007669"/>
    <property type="project" value="UniProtKB-UniRule"/>
</dbReference>
<dbReference type="NCBIfam" id="NF009488">
    <property type="entry name" value="PRK12850.1"/>
    <property type="match status" value="1"/>
</dbReference>
<dbReference type="SUPFAM" id="SSF48592">
    <property type="entry name" value="GroEL equatorial domain-like"/>
    <property type="match status" value="1"/>
</dbReference>
<comment type="subunit">
    <text evidence="6 8">Forms a cylinder of 14 subunits composed of two heptameric rings stacked back-to-back. Interacts with the co-chaperonin GroES.</text>
</comment>
<feature type="binding site" evidence="6">
    <location>
        <position position="414"/>
    </location>
    <ligand>
        <name>ATP</name>
        <dbReference type="ChEBI" id="CHEBI:30616"/>
    </ligand>
</feature>
<comment type="function">
    <text evidence="6 8">Together with its co-chaperonin GroES, plays an essential role in assisting protein folding. The GroEL-GroES system forms a nano-cage that allows encapsulation of the non-native substrate proteins and provides a physical environment optimized to promote and accelerate protein folding.</text>
</comment>
<dbReference type="InterPro" id="IPR027409">
    <property type="entry name" value="GroEL-like_apical_dom_sf"/>
</dbReference>
<keyword evidence="5 6" id="KW-0413">Isomerase</keyword>
<dbReference type="Gene3D" id="1.10.560.10">
    <property type="entry name" value="GroEL-like equatorial domain"/>
    <property type="match status" value="1"/>
</dbReference>
<dbReference type="Gene3D" id="3.30.260.10">
    <property type="entry name" value="TCP-1-like chaperonin intermediate domain"/>
    <property type="match status" value="1"/>
</dbReference>
<evidence type="ECO:0000256" key="1">
    <source>
        <dbReference type="ARBA" id="ARBA00006607"/>
    </source>
</evidence>
<dbReference type="PRINTS" id="PR00298">
    <property type="entry name" value="CHAPERONIN60"/>
</dbReference>
<dbReference type="PROSITE" id="PS00296">
    <property type="entry name" value="CHAPERONINS_CPN60"/>
    <property type="match status" value="1"/>
</dbReference>
<dbReference type="PANTHER" id="PTHR45633">
    <property type="entry name" value="60 KDA HEAT SHOCK PROTEIN, MITOCHONDRIAL"/>
    <property type="match status" value="1"/>
</dbReference>
<accession>A0A1F5SKR9</accession>
<evidence type="ECO:0000313" key="10">
    <source>
        <dbReference type="Proteomes" id="UP000178367"/>
    </source>
</evidence>
<dbReference type="GO" id="GO:0016853">
    <property type="term" value="F:isomerase activity"/>
    <property type="evidence" value="ECO:0007669"/>
    <property type="project" value="UniProtKB-KW"/>
</dbReference>
<keyword evidence="6" id="KW-0963">Cytoplasm</keyword>
<comment type="caution">
    <text evidence="9">The sequence shown here is derived from an EMBL/GenBank/DDBJ whole genome shotgun (WGS) entry which is preliminary data.</text>
</comment>
<evidence type="ECO:0000256" key="8">
    <source>
        <dbReference type="RuleBase" id="RU000419"/>
    </source>
</evidence>
<gene>
    <name evidence="6" type="primary">groEL</name>
    <name evidence="6" type="synonym">groL</name>
    <name evidence="9" type="ORF">A2227_04145</name>
</gene>
<dbReference type="GO" id="GO:0005524">
    <property type="term" value="F:ATP binding"/>
    <property type="evidence" value="ECO:0007669"/>
    <property type="project" value="UniProtKB-UniRule"/>
</dbReference>
<dbReference type="NCBIfam" id="NF009489">
    <property type="entry name" value="PRK12851.1"/>
    <property type="match status" value="1"/>
</dbReference>
<keyword evidence="3 6" id="KW-0067">ATP-binding</keyword>
<dbReference type="FunFam" id="3.50.7.10:FF:000001">
    <property type="entry name" value="60 kDa chaperonin"/>
    <property type="match status" value="1"/>
</dbReference>
<proteinExistence type="inferred from homology"/>
<feature type="binding site" evidence="6">
    <location>
        <position position="50"/>
    </location>
    <ligand>
        <name>ATP</name>
        <dbReference type="ChEBI" id="CHEBI:30616"/>
    </ligand>
</feature>
<name>A0A1F5SKR9_9BACT</name>
<dbReference type="Pfam" id="PF00118">
    <property type="entry name" value="Cpn60_TCP1"/>
    <property type="match status" value="1"/>
</dbReference>
<dbReference type="NCBIfam" id="NF009487">
    <property type="entry name" value="PRK12849.1"/>
    <property type="match status" value="1"/>
</dbReference>
<dbReference type="GO" id="GO:0005737">
    <property type="term" value="C:cytoplasm"/>
    <property type="evidence" value="ECO:0007669"/>
    <property type="project" value="UniProtKB-SubCell"/>
</dbReference>
<dbReference type="CDD" id="cd03344">
    <property type="entry name" value="GroEL"/>
    <property type="match status" value="1"/>
</dbReference>
<feature type="binding site" evidence="6">
    <location>
        <begin position="481"/>
        <end position="483"/>
    </location>
    <ligand>
        <name>ATP</name>
        <dbReference type="ChEBI" id="CHEBI:30616"/>
    </ligand>
</feature>
<evidence type="ECO:0000256" key="6">
    <source>
        <dbReference type="HAMAP-Rule" id="MF_00600"/>
    </source>
</evidence>
<dbReference type="GO" id="GO:0140662">
    <property type="term" value="F:ATP-dependent protein folding chaperone"/>
    <property type="evidence" value="ECO:0007669"/>
    <property type="project" value="InterPro"/>
</dbReference>
<evidence type="ECO:0000256" key="7">
    <source>
        <dbReference type="RuleBase" id="RU000418"/>
    </source>
</evidence>
<comment type="similarity">
    <text evidence="1 6 7">Belongs to the chaperonin (HSP60) family.</text>
</comment>
<reference evidence="9 10" key="1">
    <citation type="journal article" date="2016" name="Nat. Commun.">
        <title>Thousands of microbial genomes shed light on interconnected biogeochemical processes in an aquifer system.</title>
        <authorList>
            <person name="Anantharaman K."/>
            <person name="Brown C.T."/>
            <person name="Hug L.A."/>
            <person name="Sharon I."/>
            <person name="Castelle C.J."/>
            <person name="Probst A.J."/>
            <person name="Thomas B.C."/>
            <person name="Singh A."/>
            <person name="Wilkins M.J."/>
            <person name="Karaoz U."/>
            <person name="Brodie E.L."/>
            <person name="Williams K.H."/>
            <person name="Hubbard S.S."/>
            <person name="Banfield J.F."/>
        </authorList>
    </citation>
    <scope>NUCLEOTIDE SEQUENCE [LARGE SCALE GENOMIC DNA]</scope>
</reference>
<dbReference type="SUPFAM" id="SSF54849">
    <property type="entry name" value="GroEL-intermediate domain like"/>
    <property type="match status" value="2"/>
</dbReference>
<dbReference type="GO" id="GO:0051082">
    <property type="term" value="F:unfolded protein binding"/>
    <property type="evidence" value="ECO:0007669"/>
    <property type="project" value="UniProtKB-UniRule"/>
</dbReference>
<feature type="binding site" evidence="6">
    <location>
        <begin position="29"/>
        <end position="32"/>
    </location>
    <ligand>
        <name>ATP</name>
        <dbReference type="ChEBI" id="CHEBI:30616"/>
    </ligand>
</feature>
<protein>
    <recommendedName>
        <fullName evidence="6">Chaperonin GroEL</fullName>
        <ecNumber evidence="6">5.6.1.7</ecNumber>
    </recommendedName>
    <alternativeName>
        <fullName evidence="6">60 kDa chaperonin</fullName>
    </alternativeName>
    <alternativeName>
        <fullName evidence="6">Chaperonin-60</fullName>
        <shortName evidence="6">Cpn60</shortName>
    </alternativeName>
</protein>
<evidence type="ECO:0000256" key="4">
    <source>
        <dbReference type="ARBA" id="ARBA00023186"/>
    </source>
</evidence>
<evidence type="ECO:0000256" key="3">
    <source>
        <dbReference type="ARBA" id="ARBA00022840"/>
    </source>
</evidence>
<dbReference type="InterPro" id="IPR001844">
    <property type="entry name" value="Cpn60/GroEL"/>
</dbReference>
<dbReference type="Gene3D" id="3.50.7.10">
    <property type="entry name" value="GroEL"/>
    <property type="match status" value="1"/>
</dbReference>
<feature type="binding site" evidence="6">
    <location>
        <begin position="86"/>
        <end position="90"/>
    </location>
    <ligand>
        <name>ATP</name>
        <dbReference type="ChEBI" id="CHEBI:30616"/>
    </ligand>
</feature>
<dbReference type="InterPro" id="IPR018370">
    <property type="entry name" value="Chaperonin_Cpn60_CS"/>
</dbReference>
<dbReference type="EC" id="5.6.1.7" evidence="6"/>
<feature type="binding site" evidence="6">
    <location>
        <position position="497"/>
    </location>
    <ligand>
        <name>ATP</name>
        <dbReference type="ChEBI" id="CHEBI:30616"/>
    </ligand>
</feature>